<dbReference type="InterPro" id="IPR014883">
    <property type="entry name" value="VRR_NUC"/>
</dbReference>
<organism evidence="8 9">
    <name type="scientific">Botryotinia fuckeliana (strain B05.10)</name>
    <name type="common">Noble rot fungus</name>
    <name type="synonym">Botrytis cinerea</name>
    <dbReference type="NCBI Taxonomy" id="332648"/>
    <lineage>
        <taxon>Eukaryota</taxon>
        <taxon>Fungi</taxon>
        <taxon>Dikarya</taxon>
        <taxon>Ascomycota</taxon>
        <taxon>Pezizomycotina</taxon>
        <taxon>Leotiomycetes</taxon>
        <taxon>Helotiales</taxon>
        <taxon>Sclerotiniaceae</taxon>
        <taxon>Botrytis</taxon>
    </lineage>
</organism>
<feature type="domain" description="VRR-NUC" evidence="7">
    <location>
        <begin position="756"/>
        <end position="924"/>
    </location>
</feature>
<keyword evidence="4 5" id="KW-0460">Magnesium</keyword>
<reference evidence="8 9" key="3">
    <citation type="journal article" date="2017" name="Mol. Plant Pathol.">
        <title>A gapless genome sequence of the fungus Botrytis cinerea.</title>
        <authorList>
            <person name="Van Kan J.A."/>
            <person name="Stassen J.H."/>
            <person name="Mosbach A."/>
            <person name="Van Der Lee T.A."/>
            <person name="Faino L."/>
            <person name="Farmer A.D."/>
            <person name="Papasotiriou D.G."/>
            <person name="Zhou S."/>
            <person name="Seidl M.F."/>
            <person name="Cottam E."/>
            <person name="Edel D."/>
            <person name="Hahn M."/>
            <person name="Schwartz D.C."/>
            <person name="Dietrich R.A."/>
            <person name="Widdison S."/>
            <person name="Scalliet G."/>
        </authorList>
    </citation>
    <scope>NUCLEOTIDE SEQUENCE [LARGE SCALE GENOMIC DNA]</scope>
    <source>
        <strain evidence="8 9">B05.10</strain>
    </source>
</reference>
<dbReference type="InterPro" id="IPR049125">
    <property type="entry name" value="FAN1-like_WH"/>
</dbReference>
<evidence type="ECO:0000313" key="9">
    <source>
        <dbReference type="Proteomes" id="UP000001798"/>
    </source>
</evidence>
<gene>
    <name evidence="8" type="ORF">BCIN_06g05880</name>
</gene>
<feature type="compositionally biased region" description="Acidic residues" evidence="6">
    <location>
        <begin position="79"/>
        <end position="90"/>
    </location>
</feature>
<dbReference type="GO" id="GO:0008409">
    <property type="term" value="F:5'-3' exonuclease activity"/>
    <property type="evidence" value="ECO:0007669"/>
    <property type="project" value="TreeGrafter"/>
</dbReference>
<dbReference type="OrthoDB" id="76364at2759"/>
<dbReference type="GO" id="GO:0070336">
    <property type="term" value="F:flap-structured DNA binding"/>
    <property type="evidence" value="ECO:0007669"/>
    <property type="project" value="TreeGrafter"/>
</dbReference>
<dbReference type="PANTHER" id="PTHR15749">
    <property type="entry name" value="FANCONI-ASSOCIATED NUCLEASE 1"/>
    <property type="match status" value="1"/>
</dbReference>
<feature type="compositionally biased region" description="Acidic residues" evidence="6">
    <location>
        <begin position="333"/>
        <end position="347"/>
    </location>
</feature>
<dbReference type="InterPro" id="IPR049132">
    <property type="entry name" value="FAN1-like_euk"/>
</dbReference>
<feature type="region of interest" description="Disordered" evidence="6">
    <location>
        <begin position="835"/>
        <end position="879"/>
    </location>
</feature>
<dbReference type="GO" id="GO:0036297">
    <property type="term" value="P:interstrand cross-link repair"/>
    <property type="evidence" value="ECO:0007669"/>
    <property type="project" value="InterPro"/>
</dbReference>
<proteinExistence type="inferred from homology"/>
<comment type="catalytic activity">
    <reaction evidence="5">
        <text>Hydrolytically removes 5'-nucleotides successively from the 3'-hydroxy termini of 3'-hydroxy-terminated oligonucleotides.</text>
        <dbReference type="EC" id="3.1.4.1"/>
    </reaction>
</comment>
<evidence type="ECO:0000256" key="2">
    <source>
        <dbReference type="ARBA" id="ARBA00022723"/>
    </source>
</evidence>
<dbReference type="VEuPathDB" id="FungiDB:Bcin06g05880"/>
<dbReference type="GO" id="GO:0017108">
    <property type="term" value="F:5'-flap endonuclease activity"/>
    <property type="evidence" value="ECO:0007669"/>
    <property type="project" value="TreeGrafter"/>
</dbReference>
<reference evidence="8 9" key="2">
    <citation type="journal article" date="2012" name="Eukaryot. Cell">
        <title>Genome update of Botrytis cinerea strains B05.10 and T4.</title>
        <authorList>
            <person name="Staats M."/>
            <person name="van Kan J.A."/>
        </authorList>
    </citation>
    <scope>NUCLEOTIDE SEQUENCE [LARGE SCALE GENOMIC DNA]</scope>
    <source>
        <strain evidence="8 9">B05.10</strain>
    </source>
</reference>
<comment type="similarity">
    <text evidence="5">Belongs to the FAN1 family.</text>
</comment>
<keyword evidence="5" id="KW-0464">Manganese</keyword>
<dbReference type="InterPro" id="IPR049126">
    <property type="entry name" value="FAN1-like_TPR"/>
</dbReference>
<keyword evidence="3 5" id="KW-0378">Hydrolase</keyword>
<dbReference type="EC" id="3.1.4.1" evidence="5"/>
<sequence>MVLEEVKNVNHNVMSHRRTQRKIPQDFKDKLLPPSKRLKTAESIDGADLSSQCPSDEDEALPLSPRNRSPIQFRSTEIPDSEDEGEDEMDQSVAPRVTELESALPPVVVDKNAIAKYEAMRAENKSLPDDLKARLTGRTWERGKSNIYSDAFNLALETVLEDEGHLFDEKEMEVFKQWRELDYEAQYLYVRLFLRKTSAWHRINRLGYHGDLTDVSAASKVLQSTRVLPESTATVQVNPAEMGPPEGTVLGDSLTFADSSGDQIKTLDEALFLLNLDELKGLAKELKVQGKNKADILRALRETSQRQTGLGYVGLKRADSALKSNPTTPDGSILEEEEEEEEEDDDSLDHVNRDAHFLRKIMAITGPCIRLSLPALNLFERVHLVFYRSTEWTDKSLTTIILARISRRNFPPYIVSRSTNIFPTRSTLLEFEASIRTQYRVDNMLDGHPVKSDLDQVLEIFEAIYPRWKNLLTEEQRKEDSIYESGEGGYLRRFSPAWVYTRIVHKTLDVLRRFKSYEKEYSLLIELLSQKLFHSARRGVWYQRKALLEEHYMYTLLPATGIKDPEQQKRHWKRISLKTCEQGLQDRYCHTIYHYDLQKRIRKLEKTLKIPKREKHDFEHVLLSKPIETTLQGIQIKKSYLKPTTLRRKSSAPNGFEERERSTKTIWLDEYETPSNPSECSVEQLTLSYYRSLGFRGYHSEGGILRTLFAYLFFDILFLYIPNVFQTEYQTCPLDLHTESFYEARASEINHRIVEIENGKAADIIREVWEREGERKTCVVGLRWEYERKDLEGIVEAFGSGLGKVMRVMAEEYRVRGGGVPDLFLWDDGVEDEPTKQELVKRESKEGKHIKTKTSEEDGGALKEPQVKNESQNESQDITKRRRKKEVLFVEVKSENDRLSDTQRMWIHVLLGAGIRVELCNVVAKELRVIDAE</sequence>
<evidence type="ECO:0000256" key="4">
    <source>
        <dbReference type="ARBA" id="ARBA00022842"/>
    </source>
</evidence>
<dbReference type="AlphaFoldDB" id="A0A384JL00"/>
<feature type="region of interest" description="Disordered" evidence="6">
    <location>
        <begin position="1"/>
        <end position="92"/>
    </location>
</feature>
<keyword evidence="5" id="KW-0227">DNA damage</keyword>
<dbReference type="Pfam" id="PF21170">
    <property type="entry name" value="FAN1_TPR"/>
    <property type="match status" value="1"/>
</dbReference>
<keyword evidence="2 5" id="KW-0479">Metal-binding</keyword>
<feature type="compositionally biased region" description="Basic and acidic residues" evidence="6">
    <location>
        <begin position="835"/>
        <end position="856"/>
    </location>
</feature>
<reference evidence="8 9" key="1">
    <citation type="journal article" date="2011" name="PLoS Genet.">
        <title>Genomic analysis of the necrotrophic fungal pathogens Sclerotinia sclerotiorum and Botrytis cinerea.</title>
        <authorList>
            <person name="Amselem J."/>
            <person name="Cuomo C.A."/>
            <person name="van Kan J.A."/>
            <person name="Viaud M."/>
            <person name="Benito E.P."/>
            <person name="Couloux A."/>
            <person name="Coutinho P.M."/>
            <person name="de Vries R.P."/>
            <person name="Dyer P.S."/>
            <person name="Fillinger S."/>
            <person name="Fournier E."/>
            <person name="Gout L."/>
            <person name="Hahn M."/>
            <person name="Kohn L."/>
            <person name="Lapalu N."/>
            <person name="Plummer K.M."/>
            <person name="Pradier J.M."/>
            <person name="Quevillon E."/>
            <person name="Sharon A."/>
            <person name="Simon A."/>
            <person name="ten Have A."/>
            <person name="Tudzynski B."/>
            <person name="Tudzynski P."/>
            <person name="Wincker P."/>
            <person name="Andrew M."/>
            <person name="Anthouard V."/>
            <person name="Beever R.E."/>
            <person name="Beffa R."/>
            <person name="Benoit I."/>
            <person name="Bouzid O."/>
            <person name="Brault B."/>
            <person name="Chen Z."/>
            <person name="Choquer M."/>
            <person name="Collemare J."/>
            <person name="Cotton P."/>
            <person name="Danchin E.G."/>
            <person name="Da Silva C."/>
            <person name="Gautier A."/>
            <person name="Giraud C."/>
            <person name="Giraud T."/>
            <person name="Gonzalez C."/>
            <person name="Grossetete S."/>
            <person name="Guldener U."/>
            <person name="Henrissat B."/>
            <person name="Howlett B.J."/>
            <person name="Kodira C."/>
            <person name="Kretschmer M."/>
            <person name="Lappartient A."/>
            <person name="Leroch M."/>
            <person name="Levis C."/>
            <person name="Mauceli E."/>
            <person name="Neuveglise C."/>
            <person name="Oeser B."/>
            <person name="Pearson M."/>
            <person name="Poulain J."/>
            <person name="Poussereau N."/>
            <person name="Quesneville H."/>
            <person name="Rascle C."/>
            <person name="Schumacher J."/>
            <person name="Segurens B."/>
            <person name="Sexton A."/>
            <person name="Silva E."/>
            <person name="Sirven C."/>
            <person name="Soanes D.M."/>
            <person name="Talbot N.J."/>
            <person name="Templeton M."/>
            <person name="Yandava C."/>
            <person name="Yarden O."/>
            <person name="Zeng Q."/>
            <person name="Rollins J.A."/>
            <person name="Lebrun M.H."/>
            <person name="Dickman M."/>
        </authorList>
    </citation>
    <scope>NUCLEOTIDE SEQUENCE [LARGE SCALE GENOMIC DNA]</scope>
    <source>
        <strain evidence="8 9">B05.10</strain>
    </source>
</reference>
<dbReference type="CDD" id="cd22326">
    <property type="entry name" value="FAN1-like"/>
    <property type="match status" value="1"/>
</dbReference>
<dbReference type="Pfam" id="PF08774">
    <property type="entry name" value="VRR_NUC"/>
    <property type="match status" value="2"/>
</dbReference>
<comment type="function">
    <text evidence="5">Nuclease required for the repair of DNA interstrand cross-links (ICL). Acts as a 5'-3' exonuclease that anchors at a cut end of DNA and cleaves DNA successively at every third nucleotide, allowing to excise an ICL from one strand through flanking incisions.</text>
</comment>
<keyword evidence="1 5" id="KW-0540">Nuclease</keyword>
<dbReference type="SMART" id="SM00990">
    <property type="entry name" value="VRR_NUC"/>
    <property type="match status" value="1"/>
</dbReference>
<feature type="region of interest" description="Disordered" evidence="6">
    <location>
        <begin position="321"/>
        <end position="349"/>
    </location>
</feature>
<name>A0A384JL00_BOTFB</name>
<feature type="compositionally biased region" description="Polar residues" evidence="6">
    <location>
        <begin position="66"/>
        <end position="75"/>
    </location>
</feature>
<keyword evidence="9" id="KW-1185">Reference proteome</keyword>
<evidence type="ECO:0000256" key="3">
    <source>
        <dbReference type="ARBA" id="ARBA00022801"/>
    </source>
</evidence>
<keyword evidence="5" id="KW-0234">DNA repair</keyword>
<comment type="subcellular location">
    <subcellularLocation>
        <location evidence="5">Nucleus</location>
    </subcellularLocation>
</comment>
<accession>A0A384JL00</accession>
<dbReference type="EMBL" id="CP009810">
    <property type="protein sequence ID" value="ATZ51162.1"/>
    <property type="molecule type" value="Genomic_DNA"/>
</dbReference>
<evidence type="ECO:0000259" key="7">
    <source>
        <dbReference type="SMART" id="SM00990"/>
    </source>
</evidence>
<dbReference type="RefSeq" id="XP_024549427.1">
    <property type="nucleotide sequence ID" value="XM_024693641.1"/>
</dbReference>
<evidence type="ECO:0000256" key="6">
    <source>
        <dbReference type="SAM" id="MobiDB-lite"/>
    </source>
</evidence>
<keyword evidence="5" id="KW-0539">Nucleus</keyword>
<evidence type="ECO:0000256" key="1">
    <source>
        <dbReference type="ARBA" id="ARBA00022722"/>
    </source>
</evidence>
<evidence type="ECO:0000256" key="5">
    <source>
        <dbReference type="RuleBase" id="RU365033"/>
    </source>
</evidence>
<dbReference type="GO" id="GO:0004528">
    <property type="term" value="F:phosphodiesterase I activity"/>
    <property type="evidence" value="ECO:0007669"/>
    <property type="project" value="UniProtKB-EC"/>
</dbReference>
<evidence type="ECO:0000313" key="8">
    <source>
        <dbReference type="EMBL" id="ATZ51162.1"/>
    </source>
</evidence>
<dbReference type="GO" id="GO:0005634">
    <property type="term" value="C:nucleus"/>
    <property type="evidence" value="ECO:0007669"/>
    <property type="project" value="UniProtKB-SubCell"/>
</dbReference>
<dbReference type="Proteomes" id="UP000001798">
    <property type="component" value="Chromosome 6"/>
</dbReference>
<dbReference type="KEGG" id="bfu:BCIN_06g05880"/>
<comment type="cofactor">
    <cofactor evidence="5">
        <name>Mg(2+)</name>
        <dbReference type="ChEBI" id="CHEBI:18420"/>
    </cofactor>
    <cofactor evidence="5">
        <name>Mn(2+)</name>
        <dbReference type="ChEBI" id="CHEBI:29035"/>
    </cofactor>
</comment>
<dbReference type="InterPro" id="IPR033315">
    <property type="entry name" value="Fan1-like"/>
</dbReference>
<dbReference type="PANTHER" id="PTHR15749:SF4">
    <property type="entry name" value="FANCONI-ASSOCIATED NUCLEASE 1"/>
    <property type="match status" value="1"/>
</dbReference>
<dbReference type="Pfam" id="PF21315">
    <property type="entry name" value="FAN1_HTH"/>
    <property type="match status" value="1"/>
</dbReference>
<dbReference type="GO" id="GO:0046872">
    <property type="term" value="F:metal ion binding"/>
    <property type="evidence" value="ECO:0007669"/>
    <property type="project" value="UniProtKB-KW"/>
</dbReference>
<protein>
    <recommendedName>
        <fullName evidence="5">Fanconi-associated nuclease</fullName>
        <ecNumber evidence="5">3.1.4.1</ecNumber>
    </recommendedName>
</protein>
<dbReference type="GeneID" id="5439657"/>